<comment type="caution">
    <text evidence="3">The sequence shown here is derived from an EMBL/GenBank/DDBJ whole genome shotgun (WGS) entry which is preliminary data.</text>
</comment>
<dbReference type="Proteomes" id="UP000321154">
    <property type="component" value="Unassembled WGS sequence"/>
</dbReference>
<reference evidence="3 5" key="2">
    <citation type="submission" date="2020-07" db="EMBL/GenBank/DDBJ databases">
        <title>Sequencing the genomes of 1000 actinobacteria strains.</title>
        <authorList>
            <person name="Klenk H.-P."/>
        </authorList>
    </citation>
    <scope>NUCLEOTIDE SEQUENCE [LARGE SCALE GENOMIC DNA]</scope>
    <source>
        <strain evidence="3 5">DSM 10309</strain>
    </source>
</reference>
<dbReference type="RefSeq" id="WP_167627403.1">
    <property type="nucleotide sequence ID" value="NZ_BAAAHR010000005.1"/>
</dbReference>
<evidence type="ECO:0000313" key="5">
    <source>
        <dbReference type="Proteomes" id="UP000522688"/>
    </source>
</evidence>
<dbReference type="EMBL" id="BJUV01000053">
    <property type="protein sequence ID" value="GEK84714.1"/>
    <property type="molecule type" value="Genomic_DNA"/>
</dbReference>
<protein>
    <submittedName>
        <fullName evidence="3">Uncharacterized protein</fullName>
    </submittedName>
</protein>
<reference evidence="2 4" key="1">
    <citation type="submission" date="2019-07" db="EMBL/GenBank/DDBJ databases">
        <title>Whole genome shotgun sequence of Frigoribacterium faeni NBRC 103066.</title>
        <authorList>
            <person name="Hosoyama A."/>
            <person name="Uohara A."/>
            <person name="Ohji S."/>
            <person name="Ichikawa N."/>
        </authorList>
    </citation>
    <scope>NUCLEOTIDE SEQUENCE [LARGE SCALE GENOMIC DNA]</scope>
    <source>
        <strain evidence="2 4">NBRC 103066</strain>
    </source>
</reference>
<accession>A0A7W3JFN2</accession>
<feature type="compositionally biased region" description="Polar residues" evidence="1">
    <location>
        <begin position="1"/>
        <end position="17"/>
    </location>
</feature>
<feature type="compositionally biased region" description="Acidic residues" evidence="1">
    <location>
        <begin position="37"/>
        <end position="53"/>
    </location>
</feature>
<dbReference type="EMBL" id="JACGWW010000001">
    <property type="protein sequence ID" value="MBA8811974.1"/>
    <property type="molecule type" value="Genomic_DNA"/>
</dbReference>
<name>A0A7W3JFN2_9MICO</name>
<evidence type="ECO:0000313" key="4">
    <source>
        <dbReference type="Proteomes" id="UP000321154"/>
    </source>
</evidence>
<sequence>MSTPDETTAPDGSTNITDEQEERTENLPDGSKPGLVDDSEESDDSEVSDGSTD</sequence>
<evidence type="ECO:0000313" key="2">
    <source>
        <dbReference type="EMBL" id="GEK84714.1"/>
    </source>
</evidence>
<organism evidence="3 5">
    <name type="scientific">Frigoribacterium faeni</name>
    <dbReference type="NCBI Taxonomy" id="145483"/>
    <lineage>
        <taxon>Bacteria</taxon>
        <taxon>Bacillati</taxon>
        <taxon>Actinomycetota</taxon>
        <taxon>Actinomycetes</taxon>
        <taxon>Micrococcales</taxon>
        <taxon>Microbacteriaceae</taxon>
        <taxon>Frigoribacterium</taxon>
    </lineage>
</organism>
<dbReference type="Proteomes" id="UP000522688">
    <property type="component" value="Unassembled WGS sequence"/>
</dbReference>
<feature type="region of interest" description="Disordered" evidence="1">
    <location>
        <begin position="1"/>
        <end position="53"/>
    </location>
</feature>
<dbReference type="AlphaFoldDB" id="A0A7W3JFN2"/>
<evidence type="ECO:0000313" key="3">
    <source>
        <dbReference type="EMBL" id="MBA8811974.1"/>
    </source>
</evidence>
<gene>
    <name evidence="3" type="ORF">FB463_000198</name>
    <name evidence="2" type="ORF">FFA01_30230</name>
</gene>
<evidence type="ECO:0000256" key="1">
    <source>
        <dbReference type="SAM" id="MobiDB-lite"/>
    </source>
</evidence>
<keyword evidence="4" id="KW-1185">Reference proteome</keyword>
<proteinExistence type="predicted"/>